<keyword evidence="4" id="KW-1185">Reference proteome</keyword>
<feature type="domain" description="Sphingomyelin synthase-like" evidence="2">
    <location>
        <begin position="6"/>
        <end position="58"/>
    </location>
</feature>
<proteinExistence type="predicted"/>
<comment type="caution">
    <text evidence="3">The sequence shown here is derived from an EMBL/GenBank/DDBJ whole genome shotgun (WGS) entry which is preliminary data.</text>
</comment>
<feature type="transmembrane region" description="Helical" evidence="1">
    <location>
        <begin position="17"/>
        <end position="36"/>
    </location>
</feature>
<keyword evidence="1" id="KW-0472">Membrane</keyword>
<evidence type="ECO:0000256" key="1">
    <source>
        <dbReference type="SAM" id="Phobius"/>
    </source>
</evidence>
<sequence length="117" mass="13638">LWFINMEWENGTVRNTWYLRLTAILFSVWGILKLIICRSHYTVDVALGFYFAYFISEFYMVRALNVYQGAAGIGRFIQRLESWGEEWEAAGAIGTGDEEEDKAKELLREGDENVFFC</sequence>
<keyword evidence="1" id="KW-0812">Transmembrane</keyword>
<dbReference type="Pfam" id="PF14360">
    <property type="entry name" value="PAP2_C"/>
    <property type="match status" value="1"/>
</dbReference>
<feature type="non-terminal residue" evidence="3">
    <location>
        <position position="1"/>
    </location>
</feature>
<feature type="transmembrane region" description="Helical" evidence="1">
    <location>
        <begin position="43"/>
        <end position="61"/>
    </location>
</feature>
<protein>
    <recommendedName>
        <fullName evidence="2">Sphingomyelin synthase-like domain-containing protein</fullName>
    </recommendedName>
</protein>
<evidence type="ECO:0000313" key="3">
    <source>
        <dbReference type="EMBL" id="GMI20991.1"/>
    </source>
</evidence>
<evidence type="ECO:0000313" key="4">
    <source>
        <dbReference type="Proteomes" id="UP001165060"/>
    </source>
</evidence>
<name>A0ABQ6M7C3_9STRA</name>
<evidence type="ECO:0000259" key="2">
    <source>
        <dbReference type="Pfam" id="PF14360"/>
    </source>
</evidence>
<keyword evidence="1" id="KW-1133">Transmembrane helix</keyword>
<organism evidence="3 4">
    <name type="scientific">Tetraparma gracilis</name>
    <dbReference type="NCBI Taxonomy" id="2962635"/>
    <lineage>
        <taxon>Eukaryota</taxon>
        <taxon>Sar</taxon>
        <taxon>Stramenopiles</taxon>
        <taxon>Ochrophyta</taxon>
        <taxon>Bolidophyceae</taxon>
        <taxon>Parmales</taxon>
        <taxon>Triparmaceae</taxon>
        <taxon>Tetraparma</taxon>
    </lineage>
</organism>
<dbReference type="InterPro" id="IPR025749">
    <property type="entry name" value="Sphingomyelin_synth-like_dom"/>
</dbReference>
<accession>A0ABQ6M7C3</accession>
<dbReference type="EMBL" id="BRYB01001226">
    <property type="protein sequence ID" value="GMI20991.1"/>
    <property type="molecule type" value="Genomic_DNA"/>
</dbReference>
<gene>
    <name evidence="3" type="ORF">TeGR_g7896</name>
</gene>
<dbReference type="Proteomes" id="UP001165060">
    <property type="component" value="Unassembled WGS sequence"/>
</dbReference>
<reference evidence="3 4" key="1">
    <citation type="journal article" date="2023" name="Commun. Biol.">
        <title>Genome analysis of Parmales, the sister group of diatoms, reveals the evolutionary specialization of diatoms from phago-mixotrophs to photoautotrophs.</title>
        <authorList>
            <person name="Ban H."/>
            <person name="Sato S."/>
            <person name="Yoshikawa S."/>
            <person name="Yamada K."/>
            <person name="Nakamura Y."/>
            <person name="Ichinomiya M."/>
            <person name="Sato N."/>
            <person name="Blanc-Mathieu R."/>
            <person name="Endo H."/>
            <person name="Kuwata A."/>
            <person name="Ogata H."/>
        </authorList>
    </citation>
    <scope>NUCLEOTIDE SEQUENCE [LARGE SCALE GENOMIC DNA]</scope>
</reference>